<protein>
    <submittedName>
        <fullName evidence="2">Uncharacterized protein</fullName>
    </submittedName>
</protein>
<evidence type="ECO:0000256" key="1">
    <source>
        <dbReference type="SAM" id="MobiDB-lite"/>
    </source>
</evidence>
<evidence type="ECO:0000313" key="3">
    <source>
        <dbReference type="Proteomes" id="UP000298327"/>
    </source>
</evidence>
<name>A0A4Y9Z6Q0_9AGAM</name>
<dbReference type="OrthoDB" id="565731at2759"/>
<feature type="compositionally biased region" description="Low complexity" evidence="1">
    <location>
        <begin position="60"/>
        <end position="81"/>
    </location>
</feature>
<accession>A0A4Y9Z6Q0</accession>
<dbReference type="Proteomes" id="UP000298327">
    <property type="component" value="Unassembled WGS sequence"/>
</dbReference>
<organism evidence="2 3">
    <name type="scientific">Dentipellis fragilis</name>
    <dbReference type="NCBI Taxonomy" id="205917"/>
    <lineage>
        <taxon>Eukaryota</taxon>
        <taxon>Fungi</taxon>
        <taxon>Dikarya</taxon>
        <taxon>Basidiomycota</taxon>
        <taxon>Agaricomycotina</taxon>
        <taxon>Agaricomycetes</taxon>
        <taxon>Russulales</taxon>
        <taxon>Hericiaceae</taxon>
        <taxon>Dentipellis</taxon>
    </lineage>
</organism>
<dbReference type="AlphaFoldDB" id="A0A4Y9Z6Q0"/>
<feature type="region of interest" description="Disordered" evidence="1">
    <location>
        <begin position="51"/>
        <end position="88"/>
    </location>
</feature>
<reference evidence="2 3" key="1">
    <citation type="submission" date="2019-02" db="EMBL/GenBank/DDBJ databases">
        <title>Genome sequencing of the rare red list fungi Dentipellis fragilis.</title>
        <authorList>
            <person name="Buettner E."/>
            <person name="Kellner H."/>
        </authorList>
    </citation>
    <scope>NUCLEOTIDE SEQUENCE [LARGE SCALE GENOMIC DNA]</scope>
    <source>
        <strain evidence="2 3">DSM 105465</strain>
    </source>
</reference>
<dbReference type="EMBL" id="SEOQ01000130">
    <property type="protein sequence ID" value="TFY69707.1"/>
    <property type="molecule type" value="Genomic_DNA"/>
</dbReference>
<comment type="caution">
    <text evidence="2">The sequence shown here is derived from an EMBL/GenBank/DDBJ whole genome shotgun (WGS) entry which is preliminary data.</text>
</comment>
<proteinExistence type="predicted"/>
<keyword evidence="3" id="KW-1185">Reference proteome</keyword>
<gene>
    <name evidence="2" type="ORF">EVG20_g3042</name>
</gene>
<sequence>MASLLSARICRSALLSQHRATARTLHVSARIGPKKSRQAAIDFDGDELFPSSSEPDEFFPTRPSTAQTTSTPSPADSTTHATDSKKLDPATRAARFEELYTFVSSRIGRTPAVKDALQVRNTAWAHLFGLATEPAQLERVANIFSDWKESGRVFSDKHIEAFVRRCEELHCPELALRVFSDRPRYGLDLATPRAARRLLHALHQEHPLQQSVTLAALCALYRLPPLTADPVSCAMLTAACLRAAAPPTTTSTTPATSVITTAAERRAARKVAGGFAGPERAREDVKERLWGKWALKKVERALVKQGADVAWLRAWRESSGHVGPDERPLAVAA</sequence>
<evidence type="ECO:0000313" key="2">
    <source>
        <dbReference type="EMBL" id="TFY69707.1"/>
    </source>
</evidence>